<dbReference type="SUPFAM" id="SSF55486">
    <property type="entry name" value="Metalloproteases ('zincins'), catalytic domain"/>
    <property type="match status" value="2"/>
</dbReference>
<evidence type="ECO:0000259" key="2">
    <source>
        <dbReference type="SMART" id="SM00235"/>
    </source>
</evidence>
<feature type="region of interest" description="Disordered" evidence="1">
    <location>
        <begin position="134"/>
        <end position="156"/>
    </location>
</feature>
<dbReference type="InterPro" id="IPR006026">
    <property type="entry name" value="Peptidase_Metallo"/>
</dbReference>
<sequence length="625" mass="69146">MAPSGFDSWVSTAMEQALEAWGGGNAGQANLKLSVTGACANQKNTLRVGFSVRGSQSSTAHGYQAHGNNQMNIALAPQLGCWLNETDINTAMMHELGHIMGFIHEHQRPDAGNHTKFDCSKLFDFPVFVETVDSSNPLSSPSKSVPTDKQGAMSKLGGDTSKWDIKRLCTDVQYAGAAGFSGVVWIPHSSGGEYGSAFDSESIMMYSTYQSGYRTDDDGKNRAEALTFTDGSAIAAPQKPSDTDKQRLAEIYSTQPPSSRNITNFGQIGLDPLWWKPNAPNATSFSPIPGGLSTIPHNISHPGASCPHSSRELDEDVEKRYYTINLNEPVWPKNQQGEHIMYWCLFHTDNLGGDADWPAQLATWIEEALSWWGGGDNGPINIKQSNLGWCNDQIFEGYPDCLRISLSESGEASSTMGFEPAQGASRANSMMIGARYKDTQLQLKIYIHEIGHVLGFEHEHQRPECWTGDNPLVIAPQWDGPLAQRFFTQGADNHPVMNKIEDPELRVRLGFAADDEEARYDYVKLTTDWYYAYYCSSPSWGYLPLPPKEELVSNGIPIYPNRPLALSRSRDVDWNSIMCYSTYDTAGELRFRDGTEIPVNMKPSQQDIVRLSKLYGFKPGRALGC</sequence>
<reference evidence="3" key="1">
    <citation type="journal article" date="2020" name="Stud. Mycol.">
        <title>101 Dothideomycetes genomes: a test case for predicting lifestyles and emergence of pathogens.</title>
        <authorList>
            <person name="Haridas S."/>
            <person name="Albert R."/>
            <person name="Binder M."/>
            <person name="Bloem J."/>
            <person name="Labutti K."/>
            <person name="Salamov A."/>
            <person name="Andreopoulos B."/>
            <person name="Baker S."/>
            <person name="Barry K."/>
            <person name="Bills G."/>
            <person name="Bluhm B."/>
            <person name="Cannon C."/>
            <person name="Castanera R."/>
            <person name="Culley D."/>
            <person name="Daum C."/>
            <person name="Ezra D."/>
            <person name="Gonzalez J."/>
            <person name="Henrissat B."/>
            <person name="Kuo A."/>
            <person name="Liang C."/>
            <person name="Lipzen A."/>
            <person name="Lutzoni F."/>
            <person name="Magnuson J."/>
            <person name="Mondo S."/>
            <person name="Nolan M."/>
            <person name="Ohm R."/>
            <person name="Pangilinan J."/>
            <person name="Park H.-J."/>
            <person name="Ramirez L."/>
            <person name="Alfaro M."/>
            <person name="Sun H."/>
            <person name="Tritt A."/>
            <person name="Yoshinaga Y."/>
            <person name="Zwiers L.-H."/>
            <person name="Turgeon B."/>
            <person name="Goodwin S."/>
            <person name="Spatafora J."/>
            <person name="Crous P."/>
            <person name="Grigoriev I."/>
        </authorList>
    </citation>
    <scope>NUCLEOTIDE SEQUENCE</scope>
    <source>
        <strain evidence="3">CBS 133067</strain>
    </source>
</reference>
<comment type="caution">
    <text evidence="3">The sequence shown here is derived from an EMBL/GenBank/DDBJ whole genome shotgun (WGS) entry which is preliminary data.</text>
</comment>
<dbReference type="PANTHER" id="PTHR10127">
    <property type="entry name" value="DISCOIDIN, CUB, EGF, LAMININ , AND ZINC METALLOPROTEASE DOMAIN CONTAINING"/>
    <property type="match status" value="1"/>
</dbReference>
<keyword evidence="4" id="KW-1185">Reference proteome</keyword>
<accession>A0A9P4MAX8</accession>
<dbReference type="PANTHER" id="PTHR10127:SF850">
    <property type="entry name" value="METALLOENDOPEPTIDASE"/>
    <property type="match status" value="1"/>
</dbReference>
<dbReference type="AlphaFoldDB" id="A0A9P4MAX8"/>
<dbReference type="GO" id="GO:0004222">
    <property type="term" value="F:metalloendopeptidase activity"/>
    <property type="evidence" value="ECO:0007669"/>
    <property type="project" value="TreeGrafter"/>
</dbReference>
<dbReference type="Gene3D" id="3.40.390.10">
    <property type="entry name" value="Collagenase (Catalytic Domain)"/>
    <property type="match status" value="2"/>
</dbReference>
<feature type="domain" description="Peptidase metallopeptidase" evidence="2">
    <location>
        <begin position="327"/>
        <end position="489"/>
    </location>
</feature>
<dbReference type="OrthoDB" id="291007at2759"/>
<dbReference type="SMART" id="SM00235">
    <property type="entry name" value="ZnMc"/>
    <property type="match status" value="1"/>
</dbReference>
<feature type="compositionally biased region" description="Low complexity" evidence="1">
    <location>
        <begin position="134"/>
        <end position="145"/>
    </location>
</feature>
<dbReference type="GO" id="GO:0008270">
    <property type="term" value="F:zinc ion binding"/>
    <property type="evidence" value="ECO:0007669"/>
    <property type="project" value="InterPro"/>
</dbReference>
<name>A0A9P4MAX8_9PEZI</name>
<protein>
    <recommendedName>
        <fullName evidence="2">Peptidase metallopeptidase domain-containing protein</fullName>
    </recommendedName>
</protein>
<proteinExistence type="predicted"/>
<dbReference type="EMBL" id="ML978126">
    <property type="protein sequence ID" value="KAF2099159.1"/>
    <property type="molecule type" value="Genomic_DNA"/>
</dbReference>
<organism evidence="3 4">
    <name type="scientific">Rhizodiscina lignyota</name>
    <dbReference type="NCBI Taxonomy" id="1504668"/>
    <lineage>
        <taxon>Eukaryota</taxon>
        <taxon>Fungi</taxon>
        <taxon>Dikarya</taxon>
        <taxon>Ascomycota</taxon>
        <taxon>Pezizomycotina</taxon>
        <taxon>Dothideomycetes</taxon>
        <taxon>Pleosporomycetidae</taxon>
        <taxon>Aulographales</taxon>
        <taxon>Rhizodiscinaceae</taxon>
        <taxon>Rhizodiscina</taxon>
    </lineage>
</organism>
<dbReference type="InterPro" id="IPR024079">
    <property type="entry name" value="MetalloPept_cat_dom_sf"/>
</dbReference>
<evidence type="ECO:0000256" key="1">
    <source>
        <dbReference type="SAM" id="MobiDB-lite"/>
    </source>
</evidence>
<evidence type="ECO:0000313" key="4">
    <source>
        <dbReference type="Proteomes" id="UP000799772"/>
    </source>
</evidence>
<evidence type="ECO:0000313" key="3">
    <source>
        <dbReference type="EMBL" id="KAF2099159.1"/>
    </source>
</evidence>
<gene>
    <name evidence="3" type="ORF">NA57DRAFT_56780</name>
</gene>
<dbReference type="GO" id="GO:0006508">
    <property type="term" value="P:proteolysis"/>
    <property type="evidence" value="ECO:0007669"/>
    <property type="project" value="InterPro"/>
</dbReference>
<dbReference type="Proteomes" id="UP000799772">
    <property type="component" value="Unassembled WGS sequence"/>
</dbReference>